<evidence type="ECO:0000256" key="1">
    <source>
        <dbReference type="SAM" id="Phobius"/>
    </source>
</evidence>
<keyword evidence="1" id="KW-1133">Transmembrane helix</keyword>
<protein>
    <submittedName>
        <fullName evidence="2">Uncharacterized protein</fullName>
    </submittedName>
</protein>
<dbReference type="RefSeq" id="WP_258798210.1">
    <property type="nucleotide sequence ID" value="NZ_JANTHX010000005.1"/>
</dbReference>
<organism evidence="2 3">
    <name type="scientific">Protaetiibacter mangrovi</name>
    <dbReference type="NCBI Taxonomy" id="2970926"/>
    <lineage>
        <taxon>Bacteria</taxon>
        <taxon>Bacillati</taxon>
        <taxon>Actinomycetota</taxon>
        <taxon>Actinomycetes</taxon>
        <taxon>Micrococcales</taxon>
        <taxon>Microbacteriaceae</taxon>
        <taxon>Protaetiibacter</taxon>
    </lineage>
</organism>
<proteinExistence type="predicted"/>
<accession>A0ABT1ZEQ2</accession>
<feature type="transmembrane region" description="Helical" evidence="1">
    <location>
        <begin position="694"/>
        <end position="717"/>
    </location>
</feature>
<name>A0ABT1ZEQ2_9MICO</name>
<keyword evidence="1" id="KW-0472">Membrane</keyword>
<feature type="transmembrane region" description="Helical" evidence="1">
    <location>
        <begin position="646"/>
        <end position="667"/>
    </location>
</feature>
<keyword evidence="3" id="KW-1185">Reference proteome</keyword>
<dbReference type="Proteomes" id="UP001205337">
    <property type="component" value="Unassembled WGS sequence"/>
</dbReference>
<reference evidence="2 3" key="1">
    <citation type="submission" date="2022-08" db="EMBL/GenBank/DDBJ databases">
        <authorList>
            <person name="Li F."/>
        </authorList>
    </citation>
    <scope>NUCLEOTIDE SEQUENCE [LARGE SCALE GENOMIC DNA]</scope>
    <source>
        <strain evidence="2 3">10F1B-8-1</strain>
    </source>
</reference>
<comment type="caution">
    <text evidence="2">The sequence shown here is derived from an EMBL/GenBank/DDBJ whole genome shotgun (WGS) entry which is preliminary data.</text>
</comment>
<evidence type="ECO:0000313" key="3">
    <source>
        <dbReference type="Proteomes" id="UP001205337"/>
    </source>
</evidence>
<dbReference type="EMBL" id="JANTHX010000005">
    <property type="protein sequence ID" value="MCS0499191.1"/>
    <property type="molecule type" value="Genomic_DNA"/>
</dbReference>
<keyword evidence="1" id="KW-0812">Transmembrane</keyword>
<sequence>MSIVLFSTGAQGDQLLELAREWTKHGLLAPAAWVRPEQITRGDGPPGVLATLVDVDESGELIEADVDLFEMLAIETINRVRLIKLRSPSRNPQADELQDDASDIVSRYVAFSMPQTHPSASGSADAVELIRTSLICTPTQVQLDERLRGAENDSSVVVVGSPEDRTTPSAGDAFVRENERFDGFVLMHLATLAGLWRGTPIGTLEMFERESSAAQSIWFQRVFVRGVLTRGIARRAAADVLERLVEHRGSVSAAGVTVIPDGTSVIPGERVATYVDRMVEAGMSLDDSALAFRQPRLDREPARESIGIWQQLGMFARFSGGKIARIPHWAFLWFHDLFARRLSTELQGEEGYRELALLLDQEPDAMDRRLLLTVERLRSPQAQLPHGTTAAPLDHLAPRLWAGLRKLVFASVDGSAGSSDTFAPIDGRVPVFDSLDPIAPDPRGAWEHPSPPRGFPSRVSWADFRRDQTLRDKLVTVVDESTKKRDSARADHTEATSTLEAVKREHAALQARLLGEGALKARSDGRIAAVKAPKDAEADAVAARQAAIAEWQGLGERLKAAAAAIDTATARLATAIREFDEATAYLGYFDEWIAEQRATFAVRLSERMEAAKSTADQELEAAENGGPSLPELRELVRLRKAFHRGLLVAVIVIGLIAGFIIALPSLAASEAGKINPDFSARVKQVVEDGDYPEWWVVVLTALGLLLLVTLLLLVVYYRGWSTFARRVQLAEFSVETRAIRAHALRGEQQRLQSVHEQAEQWVDLVSTALYDPWQIPEEWSDATPATLDATRMPLAMSIGEAVEGTGTGADRITRDAAAEIIRKGWRDAAFRQLLGEIADRLGLDESKLGLEALDSDLPEAPNNSRSLVRRYMSESDVLKTVAEHQLVAIADGLQDDLQSGERVRVQPISREGAMAAFRRNRGGDGSRGWSDFLLEPVVNSPTTPTPLSALGIANHQIQRAHHEQVASYVVAPESVVESAAALARDSLTVHSTGVDSSEGFDALVRVDVVGPVPLDAVHALGGARPSALPVVGAESDDSGI</sequence>
<gene>
    <name evidence="2" type="ORF">NUH29_06470</name>
</gene>
<evidence type="ECO:0000313" key="2">
    <source>
        <dbReference type="EMBL" id="MCS0499191.1"/>
    </source>
</evidence>